<evidence type="ECO:0000313" key="2">
    <source>
        <dbReference type="Proteomes" id="UP000664303"/>
    </source>
</evidence>
<proteinExistence type="predicted"/>
<evidence type="ECO:0000313" key="1">
    <source>
        <dbReference type="EMBL" id="MBN7795078.1"/>
    </source>
</evidence>
<gene>
    <name evidence="1" type="ORF">JYP50_00650</name>
</gene>
<accession>A0A939IKM1</accession>
<reference evidence="1" key="1">
    <citation type="submission" date="2021-02" db="EMBL/GenBank/DDBJ databases">
        <title>PHA producing bacteria isolated from coastal sediment in Guangdong, Shenzhen.</title>
        <authorList>
            <person name="Zheng W."/>
            <person name="Yu S."/>
            <person name="Huang Y."/>
        </authorList>
    </citation>
    <scope>NUCLEOTIDE SEQUENCE</scope>
    <source>
        <strain evidence="1">TN14-10</strain>
    </source>
</reference>
<dbReference type="EMBL" id="JAFKCZ010000001">
    <property type="protein sequence ID" value="MBN7795078.1"/>
    <property type="molecule type" value="Genomic_DNA"/>
</dbReference>
<sequence length="285" mass="31502">MPVAQARDALHWRAGDGGLLSASYRWLSSTRLDAGVGEVRGRRTDLVAQWDSEGGLVAGLGHEYSALDVRVTPERAAPVTNGDLHTLYAVVSWDRALENAALSLAFAPALSASSNAFSEPGELNGDSVQVWASAMALFPASRGEWVLGAARDHRFGEATIYPVVGWRLRTESWRVRLVYPDLLLQRELGRHWALGLTLAPDGNEWQAFDANLAWEGAFAREAWQAELQFSRRWGQRLETALTAASVWDQHWRYVARGGQRLDVGSDDSYTVGVQVRWRLGGTTMK</sequence>
<keyword evidence="2" id="KW-1185">Reference proteome</keyword>
<dbReference type="AlphaFoldDB" id="A0A939IKM1"/>
<protein>
    <submittedName>
        <fullName evidence="1">Uncharacterized protein</fullName>
    </submittedName>
</protein>
<dbReference type="RefSeq" id="WP_206558521.1">
    <property type="nucleotide sequence ID" value="NZ_JAFKCZ010000001.1"/>
</dbReference>
<organism evidence="1 2">
    <name type="scientific">Parahaliea mediterranea</name>
    <dbReference type="NCBI Taxonomy" id="651086"/>
    <lineage>
        <taxon>Bacteria</taxon>
        <taxon>Pseudomonadati</taxon>
        <taxon>Pseudomonadota</taxon>
        <taxon>Gammaproteobacteria</taxon>
        <taxon>Cellvibrionales</taxon>
        <taxon>Halieaceae</taxon>
        <taxon>Parahaliea</taxon>
    </lineage>
</organism>
<dbReference type="Proteomes" id="UP000664303">
    <property type="component" value="Unassembled WGS sequence"/>
</dbReference>
<comment type="caution">
    <text evidence="1">The sequence shown here is derived from an EMBL/GenBank/DDBJ whole genome shotgun (WGS) entry which is preliminary data.</text>
</comment>
<name>A0A939IKM1_9GAMM</name>